<dbReference type="GO" id="GO:0005524">
    <property type="term" value="F:ATP binding"/>
    <property type="evidence" value="ECO:0007669"/>
    <property type="project" value="UniProtKB-KW"/>
</dbReference>
<dbReference type="FunFam" id="3.40.50.1000:FF:000211">
    <property type="entry name" value="Plasma membrane ATPase"/>
    <property type="match status" value="1"/>
</dbReference>
<keyword evidence="7" id="KW-0489">Methyltransferase</keyword>
<dbReference type="InterPro" id="IPR036412">
    <property type="entry name" value="HAD-like_sf"/>
</dbReference>
<keyword evidence="15" id="KW-0694">RNA-binding</keyword>
<evidence type="ECO:0000256" key="17">
    <source>
        <dbReference type="ARBA" id="ARBA00023136"/>
    </source>
</evidence>
<dbReference type="GO" id="GO:0003723">
    <property type="term" value="F:RNA binding"/>
    <property type="evidence" value="ECO:0007669"/>
    <property type="project" value="UniProtKB-KW"/>
</dbReference>
<keyword evidence="14" id="KW-0460">Magnesium</keyword>
<sequence>KVTSLVAKKDTSLAARIEEAIWKNESLGSLTVDNFIMASDKARHKYEIVKHLQARKLICGMTGDGVNDAPALQKADIGIAVADAARSAPDIVLTEPGLSVIISALLTSRAIFQRMKNYTIYAVSITIRILETLTQLSKHTSSSGFETGFSTDSDDYELDIEEKSRNIDEKRAREQKDVEAELQLNIKEESDEFRLPTEEEIGVEALQPPDLSNMQRRIKEIVRILSNFKTLRQEGVTRKDYVEQLNRDLSSDYGYNKFLIGVLVEMFPVVELLELIESYEKPRPICLRTNTLKSRRRDLVEVLINRGVNYDPLSKWSKVGLVVYDSQVPIGATPKYMAGYYMHICDSQDRTSNHF</sequence>
<evidence type="ECO:0000256" key="2">
    <source>
        <dbReference type="ARBA" id="ARBA00004604"/>
    </source>
</evidence>
<dbReference type="NCBIfam" id="TIGR01494">
    <property type="entry name" value="ATPase_P-type"/>
    <property type="match status" value="1"/>
</dbReference>
<evidence type="ECO:0000256" key="8">
    <source>
        <dbReference type="ARBA" id="ARBA00022679"/>
    </source>
</evidence>
<dbReference type="PRINTS" id="PR02012">
    <property type="entry name" value="RCMTNOP2"/>
</dbReference>
<dbReference type="GO" id="GO:0008168">
    <property type="term" value="F:methyltransferase activity"/>
    <property type="evidence" value="ECO:0007669"/>
    <property type="project" value="UniProtKB-KW"/>
</dbReference>
<dbReference type="Gene3D" id="3.40.50.1000">
    <property type="entry name" value="HAD superfamily/HAD-like"/>
    <property type="match status" value="1"/>
</dbReference>
<evidence type="ECO:0000256" key="13">
    <source>
        <dbReference type="ARBA" id="ARBA00022840"/>
    </source>
</evidence>
<keyword evidence="19" id="KW-0175">Coiled coil</keyword>
<dbReference type="GO" id="GO:0016887">
    <property type="term" value="F:ATP hydrolysis activity"/>
    <property type="evidence" value="ECO:0007669"/>
    <property type="project" value="InterPro"/>
</dbReference>
<keyword evidence="11" id="KW-0479">Metal-binding</keyword>
<comment type="similarity">
    <text evidence="4">Belongs to the cation transport ATPase (P-type) (TC 3.A.3) family. Type IIIA subfamily.</text>
</comment>
<evidence type="ECO:0000256" key="3">
    <source>
        <dbReference type="ARBA" id="ARBA00007494"/>
    </source>
</evidence>
<dbReference type="InterPro" id="IPR023273">
    <property type="entry name" value="RCMT_NOP2"/>
</dbReference>
<evidence type="ECO:0000256" key="6">
    <source>
        <dbReference type="ARBA" id="ARBA00022553"/>
    </source>
</evidence>
<dbReference type="InterPro" id="IPR029063">
    <property type="entry name" value="SAM-dependent_MTases_sf"/>
</dbReference>
<evidence type="ECO:0000256" key="14">
    <source>
        <dbReference type="ARBA" id="ARBA00022842"/>
    </source>
</evidence>
<evidence type="ECO:0000313" key="21">
    <source>
        <dbReference type="Proteomes" id="UP000631114"/>
    </source>
</evidence>
<dbReference type="AlphaFoldDB" id="A0A835IIX5"/>
<dbReference type="OrthoDB" id="1709865at2759"/>
<evidence type="ECO:0000256" key="12">
    <source>
        <dbReference type="ARBA" id="ARBA00022741"/>
    </source>
</evidence>
<name>A0A835IIX5_9MAGN</name>
<comment type="caution">
    <text evidence="20">The sequence shown here is derived from an EMBL/GenBank/DDBJ whole genome shotgun (WGS) entry which is preliminary data.</text>
</comment>
<evidence type="ECO:0000256" key="7">
    <source>
        <dbReference type="ARBA" id="ARBA00022603"/>
    </source>
</evidence>
<dbReference type="GO" id="GO:0032259">
    <property type="term" value="P:methylation"/>
    <property type="evidence" value="ECO:0007669"/>
    <property type="project" value="UniProtKB-KW"/>
</dbReference>
<protein>
    <submittedName>
        <fullName evidence="20">Uncharacterized protein</fullName>
    </submittedName>
</protein>
<dbReference type="SUPFAM" id="SSF53335">
    <property type="entry name" value="S-adenosyl-L-methionine-dependent methyltransferases"/>
    <property type="match status" value="1"/>
</dbReference>
<comment type="subcellular location">
    <subcellularLocation>
        <location evidence="1">Membrane</location>
        <topology evidence="1">Multi-pass membrane protein</topology>
    </subcellularLocation>
    <subcellularLocation>
        <location evidence="2">Nucleus</location>
        <location evidence="2">Nucleolus</location>
    </subcellularLocation>
</comment>
<dbReference type="GO" id="GO:0016020">
    <property type="term" value="C:membrane"/>
    <property type="evidence" value="ECO:0007669"/>
    <property type="project" value="UniProtKB-SubCell"/>
</dbReference>
<evidence type="ECO:0000256" key="16">
    <source>
        <dbReference type="ARBA" id="ARBA00022989"/>
    </source>
</evidence>
<keyword evidence="6" id="KW-0597">Phosphoprotein</keyword>
<keyword evidence="8" id="KW-0808">Transferase</keyword>
<dbReference type="InterPro" id="IPR001757">
    <property type="entry name" value="P_typ_ATPase"/>
</dbReference>
<organism evidence="20 21">
    <name type="scientific">Coptis chinensis</name>
    <dbReference type="NCBI Taxonomy" id="261450"/>
    <lineage>
        <taxon>Eukaryota</taxon>
        <taxon>Viridiplantae</taxon>
        <taxon>Streptophyta</taxon>
        <taxon>Embryophyta</taxon>
        <taxon>Tracheophyta</taxon>
        <taxon>Spermatophyta</taxon>
        <taxon>Magnoliopsida</taxon>
        <taxon>Ranunculales</taxon>
        <taxon>Ranunculaceae</taxon>
        <taxon>Coptidoideae</taxon>
        <taxon>Coptis</taxon>
    </lineage>
</organism>
<keyword evidence="5" id="KW-0690">Ribosome biogenesis</keyword>
<dbReference type="Proteomes" id="UP000631114">
    <property type="component" value="Unassembled WGS sequence"/>
</dbReference>
<feature type="coiled-coil region" evidence="19">
    <location>
        <begin position="153"/>
        <end position="192"/>
    </location>
</feature>
<gene>
    <name evidence="20" type="ORF">IFM89_009312</name>
</gene>
<proteinExistence type="inferred from homology"/>
<evidence type="ECO:0000256" key="18">
    <source>
        <dbReference type="ARBA" id="ARBA00023242"/>
    </source>
</evidence>
<dbReference type="PANTHER" id="PTHR42861">
    <property type="entry name" value="CALCIUM-TRANSPORTING ATPASE"/>
    <property type="match status" value="1"/>
</dbReference>
<dbReference type="Gene3D" id="3.30.70.1170">
    <property type="entry name" value="Sun protein, domain 3"/>
    <property type="match status" value="1"/>
</dbReference>
<dbReference type="GO" id="GO:0005730">
    <property type="term" value="C:nucleolus"/>
    <property type="evidence" value="ECO:0007669"/>
    <property type="project" value="UniProtKB-SubCell"/>
</dbReference>
<evidence type="ECO:0000256" key="10">
    <source>
        <dbReference type="ARBA" id="ARBA00022692"/>
    </source>
</evidence>
<dbReference type="SUPFAM" id="SSF56784">
    <property type="entry name" value="HAD-like"/>
    <property type="match status" value="1"/>
</dbReference>
<evidence type="ECO:0000256" key="19">
    <source>
        <dbReference type="SAM" id="Coils"/>
    </source>
</evidence>
<keyword evidence="13" id="KW-0067">ATP-binding</keyword>
<evidence type="ECO:0000256" key="15">
    <source>
        <dbReference type="ARBA" id="ARBA00022884"/>
    </source>
</evidence>
<keyword evidence="18" id="KW-0539">Nucleus</keyword>
<keyword evidence="10" id="KW-0812">Transmembrane</keyword>
<dbReference type="InterPro" id="IPR023214">
    <property type="entry name" value="HAD_sf"/>
</dbReference>
<reference evidence="20 21" key="1">
    <citation type="submission" date="2020-10" db="EMBL/GenBank/DDBJ databases">
        <title>The Coptis chinensis genome and diversification of protoberbering-type alkaloids.</title>
        <authorList>
            <person name="Wang B."/>
            <person name="Shu S."/>
            <person name="Song C."/>
            <person name="Liu Y."/>
        </authorList>
    </citation>
    <scope>NUCLEOTIDE SEQUENCE [LARGE SCALE GENOMIC DNA]</scope>
    <source>
        <strain evidence="20">HL-2020</strain>
        <tissue evidence="20">Leaf</tissue>
    </source>
</reference>
<keyword evidence="9" id="KW-0949">S-adenosyl-L-methionine</keyword>
<dbReference type="GO" id="GO:0042254">
    <property type="term" value="P:ribosome biogenesis"/>
    <property type="evidence" value="ECO:0007669"/>
    <property type="project" value="UniProtKB-KW"/>
</dbReference>
<evidence type="ECO:0000313" key="20">
    <source>
        <dbReference type="EMBL" id="KAF9619790.1"/>
    </source>
</evidence>
<keyword evidence="21" id="KW-1185">Reference proteome</keyword>
<evidence type="ECO:0000256" key="1">
    <source>
        <dbReference type="ARBA" id="ARBA00004141"/>
    </source>
</evidence>
<dbReference type="FunFam" id="3.30.70.1170:FF:000001">
    <property type="entry name" value="Ribosomal RNA methyltransferase Nop2"/>
    <property type="match status" value="1"/>
</dbReference>
<keyword evidence="16" id="KW-1133">Transmembrane helix</keyword>
<dbReference type="GO" id="GO:0046872">
    <property type="term" value="F:metal ion binding"/>
    <property type="evidence" value="ECO:0007669"/>
    <property type="project" value="UniProtKB-KW"/>
</dbReference>
<keyword evidence="12" id="KW-0547">Nucleotide-binding</keyword>
<evidence type="ECO:0000256" key="9">
    <source>
        <dbReference type="ARBA" id="ARBA00022691"/>
    </source>
</evidence>
<dbReference type="Gene3D" id="1.20.1110.10">
    <property type="entry name" value="Calcium-transporting ATPase, transmembrane domain"/>
    <property type="match status" value="1"/>
</dbReference>
<dbReference type="EMBL" id="JADFTS010000002">
    <property type="protein sequence ID" value="KAF9619790.1"/>
    <property type="molecule type" value="Genomic_DNA"/>
</dbReference>
<evidence type="ECO:0000256" key="11">
    <source>
        <dbReference type="ARBA" id="ARBA00022723"/>
    </source>
</evidence>
<evidence type="ECO:0000256" key="5">
    <source>
        <dbReference type="ARBA" id="ARBA00022517"/>
    </source>
</evidence>
<keyword evidence="17" id="KW-0472">Membrane</keyword>
<evidence type="ECO:0000256" key="4">
    <source>
        <dbReference type="ARBA" id="ARBA00008804"/>
    </source>
</evidence>
<accession>A0A835IIX5</accession>
<comment type="similarity">
    <text evidence="3">Belongs to the class I-like SAM-binding methyltransferase superfamily. RsmB/NOP family.</text>
</comment>
<feature type="non-terminal residue" evidence="20">
    <location>
        <position position="355"/>
    </location>
</feature>